<keyword evidence="2 3" id="KW-0472">Membrane</keyword>
<dbReference type="InterPro" id="IPR004995">
    <property type="entry name" value="Spore_Ger"/>
</dbReference>
<keyword evidence="3" id="KW-1133">Transmembrane helix</keyword>
<evidence type="ECO:0000256" key="1">
    <source>
        <dbReference type="ARBA" id="ARBA00005278"/>
    </source>
</evidence>
<reference evidence="4 5" key="1">
    <citation type="submission" date="2018-08" db="EMBL/GenBank/DDBJ databases">
        <title>Murine metabolic-syndrome-specific gut microbial biobank.</title>
        <authorList>
            <person name="Liu C."/>
        </authorList>
    </citation>
    <scope>NUCLEOTIDE SEQUENCE [LARGE SCALE GENOMIC DNA]</scope>
    <source>
        <strain evidence="4 5">28</strain>
    </source>
</reference>
<dbReference type="Proteomes" id="UP000446866">
    <property type="component" value="Unassembled WGS sequence"/>
</dbReference>
<evidence type="ECO:0000256" key="2">
    <source>
        <dbReference type="ARBA" id="ARBA00023136"/>
    </source>
</evidence>
<dbReference type="InterPro" id="IPR050768">
    <property type="entry name" value="UPF0353/GerABKA_families"/>
</dbReference>
<evidence type="ECO:0000313" key="5">
    <source>
        <dbReference type="Proteomes" id="UP000446866"/>
    </source>
</evidence>
<evidence type="ECO:0000313" key="4">
    <source>
        <dbReference type="EMBL" id="NBH62195.1"/>
    </source>
</evidence>
<feature type="transmembrane region" description="Helical" evidence="3">
    <location>
        <begin position="440"/>
        <end position="470"/>
    </location>
</feature>
<feature type="transmembrane region" description="Helical" evidence="3">
    <location>
        <begin position="388"/>
        <end position="404"/>
    </location>
</feature>
<dbReference type="EMBL" id="QXWK01000020">
    <property type="protein sequence ID" value="NBH62195.1"/>
    <property type="molecule type" value="Genomic_DNA"/>
</dbReference>
<keyword evidence="3" id="KW-0812">Transmembrane</keyword>
<keyword evidence="5" id="KW-1185">Reference proteome</keyword>
<dbReference type="Pfam" id="PF03323">
    <property type="entry name" value="GerA"/>
    <property type="match status" value="1"/>
</dbReference>
<name>A0A845QM15_9FIRM</name>
<dbReference type="PANTHER" id="PTHR22550:SF9">
    <property type="entry name" value="STAGE V SPORULATION PROTEIN AF"/>
    <property type="match status" value="1"/>
</dbReference>
<dbReference type="PIRSF" id="PIRSF005690">
    <property type="entry name" value="GerBA"/>
    <property type="match status" value="1"/>
</dbReference>
<dbReference type="AlphaFoldDB" id="A0A845QM15"/>
<gene>
    <name evidence="4" type="ORF">D0435_11080</name>
</gene>
<dbReference type="GO" id="GO:0016020">
    <property type="term" value="C:membrane"/>
    <property type="evidence" value="ECO:0007669"/>
    <property type="project" value="InterPro"/>
</dbReference>
<comment type="caution">
    <text evidence="4">The sequence shown here is derived from an EMBL/GenBank/DDBJ whole genome shotgun (WGS) entry which is preliminary data.</text>
</comment>
<feature type="transmembrane region" description="Helical" evidence="3">
    <location>
        <begin position="360"/>
        <end position="381"/>
    </location>
</feature>
<proteinExistence type="inferred from homology"/>
<accession>A0A845QM15</accession>
<comment type="similarity">
    <text evidence="1">Belongs to the GerABKA family.</text>
</comment>
<evidence type="ECO:0000256" key="3">
    <source>
        <dbReference type="SAM" id="Phobius"/>
    </source>
</evidence>
<protein>
    <submittedName>
        <fullName evidence="4">Spore germination protein</fullName>
    </submittedName>
</protein>
<sequence length="500" mass="56557">MNFKVFDKIIIRSFYCLFSWNFKLLGGFMSENKYQYFLEHFTGQLPLGEAFDLVERQIVIGGRHGRLYFVDGLSDSEKLQLLFNFLLAVPEDRMQKVENTEQFVAELFPFINSSIETDIDAAVKFLYSGLSPIILDGFDKIIVADTRRYPQRGVEEPEKEKTLRGPKDGFTENFMDNLGLIRRRIRDNRLIFEKYTVGEKSRTDVAVCYMKGAADTDLVQRVEKGLSEIVVDSVSIGDQTIVEQLITNLTGGKRRWRLNPFPKVRYTQRPDIISAHLTEGKIALVIDNSPTVVLIPVGIFDFTQDVDDYYFPLITGNYLRILRIFNMLVILLLTPIYLLIVEGDIPPPGDMDFITPKDPYALSVFWQFILLELAIDGLRLASLNTPESLGMSLSVIGALILGEFSVDSGWFIPQTILMMAVVSLASFTQPSIELSYGVKFIRLLMLIGAMLFGVAGLIGALLLGMLQVAITKTLSGHSYLYPLIPFKWSALKKLIFRTAK</sequence>
<organism evidence="4 5">
    <name type="scientific">Anaerotruncus colihominis</name>
    <dbReference type="NCBI Taxonomy" id="169435"/>
    <lineage>
        <taxon>Bacteria</taxon>
        <taxon>Bacillati</taxon>
        <taxon>Bacillota</taxon>
        <taxon>Clostridia</taxon>
        <taxon>Eubacteriales</taxon>
        <taxon>Oscillospiraceae</taxon>
        <taxon>Anaerotruncus</taxon>
    </lineage>
</organism>
<dbReference type="GO" id="GO:0009847">
    <property type="term" value="P:spore germination"/>
    <property type="evidence" value="ECO:0007669"/>
    <property type="project" value="InterPro"/>
</dbReference>
<dbReference type="PANTHER" id="PTHR22550">
    <property type="entry name" value="SPORE GERMINATION PROTEIN"/>
    <property type="match status" value="1"/>
</dbReference>
<feature type="transmembrane region" description="Helical" evidence="3">
    <location>
        <begin position="321"/>
        <end position="340"/>
    </location>
</feature>